<evidence type="ECO:0008006" key="4">
    <source>
        <dbReference type="Google" id="ProtNLM"/>
    </source>
</evidence>
<feature type="chain" id="PRO_5045991592" description="Lipoprotein" evidence="1">
    <location>
        <begin position="22"/>
        <end position="352"/>
    </location>
</feature>
<protein>
    <recommendedName>
        <fullName evidence="4">Lipoprotein</fullName>
    </recommendedName>
</protein>
<reference evidence="2 3" key="1">
    <citation type="submission" date="2020-12" db="EMBL/GenBank/DDBJ databases">
        <title>Olleya sediminilitoris sp. nov., isolated from a tidal flat.</title>
        <authorList>
            <person name="Park S."/>
            <person name="Yoon J.-H."/>
        </authorList>
    </citation>
    <scope>NUCLEOTIDE SEQUENCE [LARGE SCALE GENOMIC DNA]</scope>
    <source>
        <strain evidence="2 3">YSTF-M6</strain>
    </source>
</reference>
<dbReference type="PROSITE" id="PS51257">
    <property type="entry name" value="PROKAR_LIPOPROTEIN"/>
    <property type="match status" value="1"/>
</dbReference>
<feature type="signal peptide" evidence="1">
    <location>
        <begin position="1"/>
        <end position="21"/>
    </location>
</feature>
<dbReference type="EMBL" id="JAEMEF010000007">
    <property type="protein sequence ID" value="MBL7560086.1"/>
    <property type="molecule type" value="Genomic_DNA"/>
</dbReference>
<comment type="caution">
    <text evidence="2">The sequence shown here is derived from an EMBL/GenBank/DDBJ whole genome shotgun (WGS) entry which is preliminary data.</text>
</comment>
<accession>A0ABS1WLS0</accession>
<keyword evidence="1" id="KW-0732">Signal</keyword>
<evidence type="ECO:0000313" key="3">
    <source>
        <dbReference type="Proteomes" id="UP000605013"/>
    </source>
</evidence>
<proteinExistence type="predicted"/>
<organism evidence="2 3">
    <name type="scientific">Olleya sediminilitoris</name>
    <dbReference type="NCBI Taxonomy" id="2795739"/>
    <lineage>
        <taxon>Bacteria</taxon>
        <taxon>Pseudomonadati</taxon>
        <taxon>Bacteroidota</taxon>
        <taxon>Flavobacteriia</taxon>
        <taxon>Flavobacteriales</taxon>
        <taxon>Flavobacteriaceae</taxon>
    </lineage>
</organism>
<keyword evidence="3" id="KW-1185">Reference proteome</keyword>
<evidence type="ECO:0000313" key="2">
    <source>
        <dbReference type="EMBL" id="MBL7560086.1"/>
    </source>
</evidence>
<gene>
    <name evidence="2" type="ORF">JAO71_09745</name>
</gene>
<dbReference type="Proteomes" id="UP000605013">
    <property type="component" value="Unassembled WGS sequence"/>
</dbReference>
<sequence length="352" mass="38381">MKNLKLITALCLLAIFSFTSCQDEIDNENGDNPNTNTANSQTASNLERASAYDGSFDDFLDGVSCSSIILPVTATVNGTQVSIISQSDYQQVIDILAQFNNDNDTVVLQFPFAVTLSNYTEVVIASQSDYDEIMNVCETLEDAGEDAISCIDFNFPITILTYSLDFEQTGSVVVETEQQLYTYINSMGDDQLFSVNYPITATVEGDTSQTISINSDAQLQAEISDCLGIESIEEQAQNDADEVEMILVDGVFEVQSIIEAGVDTAVDFAEFTIDFANDLSVVAENVVNTTVQDVQGTYEVTSQTEVHVNLTFSNNTTFNILNQNWVVTNYSSTSISLQSTTNAALTLVLTQI</sequence>
<name>A0ABS1WLS0_9FLAO</name>
<evidence type="ECO:0000256" key="1">
    <source>
        <dbReference type="SAM" id="SignalP"/>
    </source>
</evidence>
<dbReference type="RefSeq" id="WP_203000512.1">
    <property type="nucleotide sequence ID" value="NZ_JAEMEF010000007.1"/>
</dbReference>